<dbReference type="InParanoid" id="K0IGY7"/>
<accession>K0IGY7</accession>
<sequence>MLISLMTLQNRLLVAYWNTYAKTGQYLAHKDVFLRSALTSQGMAEQLCNDPQRQRNRKGNLILSMT</sequence>
<dbReference type="KEGG" id="nga:Ngar_c01370"/>
<organism evidence="1 2">
    <name type="scientific">Nitrososphaera gargensis (strain Ga9.2)</name>
    <dbReference type="NCBI Taxonomy" id="1237085"/>
    <lineage>
        <taxon>Archaea</taxon>
        <taxon>Nitrososphaerota</taxon>
        <taxon>Nitrososphaeria</taxon>
        <taxon>Nitrososphaerales</taxon>
        <taxon>Nitrososphaeraceae</taxon>
        <taxon>Nitrososphaera</taxon>
    </lineage>
</organism>
<reference evidence="1 2" key="1">
    <citation type="journal article" date="2012" name="Environ. Microbiol.">
        <title>The genome of the ammonia-oxidizing Candidatus Nitrososphaera gargensis: insights into metabolic versatility and environmental adaptations.</title>
        <authorList>
            <person name="Spang A."/>
            <person name="Poehlein A."/>
            <person name="Offre P."/>
            <person name="Zumbragel S."/>
            <person name="Haider S."/>
            <person name="Rychlik N."/>
            <person name="Nowka B."/>
            <person name="Schmeisser C."/>
            <person name="Lebedeva E.V."/>
            <person name="Rattei T."/>
            <person name="Bohm C."/>
            <person name="Schmid M."/>
            <person name="Galushko A."/>
            <person name="Hatzenpichler R."/>
            <person name="Weinmaier T."/>
            <person name="Daniel R."/>
            <person name="Schleper C."/>
            <person name="Spieck E."/>
            <person name="Streit W."/>
            <person name="Wagner M."/>
        </authorList>
    </citation>
    <scope>NUCLEOTIDE SEQUENCE [LARGE SCALE GENOMIC DNA]</scope>
    <source>
        <strain evidence="2">Ga9.2</strain>
    </source>
</reference>
<dbReference type="HOGENOM" id="CLU_2821036_0_0_2"/>
<dbReference type="EMBL" id="CP002408">
    <property type="protein sequence ID" value="AFU57087.1"/>
    <property type="molecule type" value="Genomic_DNA"/>
</dbReference>
<proteinExistence type="predicted"/>
<keyword evidence="2" id="KW-1185">Reference proteome</keyword>
<name>K0IGY7_NITGG</name>
<gene>
    <name evidence="1" type="ordered locus">Ngar_c01370</name>
</gene>
<evidence type="ECO:0000313" key="1">
    <source>
        <dbReference type="EMBL" id="AFU57087.1"/>
    </source>
</evidence>
<evidence type="ECO:0000313" key="2">
    <source>
        <dbReference type="Proteomes" id="UP000008037"/>
    </source>
</evidence>
<dbReference type="AlphaFoldDB" id="K0IGY7"/>
<dbReference type="BioCyc" id="CNIT1237085:G1324-137-MONOMER"/>
<dbReference type="Proteomes" id="UP000008037">
    <property type="component" value="Chromosome"/>
</dbReference>
<protein>
    <submittedName>
        <fullName evidence="1">Uncharacterized protein</fullName>
    </submittedName>
</protein>